<proteinExistence type="predicted"/>
<reference evidence="2" key="1">
    <citation type="submission" date="2019-07" db="EMBL/GenBank/DDBJ databases">
        <title>Hyphodiscus hymeniophilus genome sequencing and assembly.</title>
        <authorList>
            <person name="Kramer G."/>
            <person name="Nodwell J."/>
        </authorList>
    </citation>
    <scope>NUCLEOTIDE SEQUENCE</scope>
    <source>
        <strain evidence="2">ATCC 34498</strain>
    </source>
</reference>
<evidence type="ECO:0000256" key="1">
    <source>
        <dbReference type="SAM" id="SignalP"/>
    </source>
</evidence>
<keyword evidence="1" id="KW-0732">Signal</keyword>
<evidence type="ECO:0000313" key="2">
    <source>
        <dbReference type="EMBL" id="KAG0649307.1"/>
    </source>
</evidence>
<dbReference type="AlphaFoldDB" id="A0A9P6VJX1"/>
<keyword evidence="3" id="KW-1185">Reference proteome</keyword>
<accession>A0A9P6VJX1</accession>
<dbReference type="EMBL" id="VNKQ01000008">
    <property type="protein sequence ID" value="KAG0649307.1"/>
    <property type="molecule type" value="Genomic_DNA"/>
</dbReference>
<sequence>MLIALVTLIAFPLSLVASPATFAGYETGIMNFNGTIGGYEEILSQMDTINPDWRTKISARHDALVQVRSADAKAGQNWQPAEWAGIVNGIQALDSINGCCGVGARTCVRIACESSDAIWYCNDVSSSPSKLFVDLALFAENID</sequence>
<name>A0A9P6VJX1_9HELO</name>
<gene>
    <name evidence="2" type="ORF">D0Z07_4590</name>
</gene>
<comment type="caution">
    <text evidence="2">The sequence shown here is derived from an EMBL/GenBank/DDBJ whole genome shotgun (WGS) entry which is preliminary data.</text>
</comment>
<dbReference type="Proteomes" id="UP000785200">
    <property type="component" value="Unassembled WGS sequence"/>
</dbReference>
<protein>
    <submittedName>
        <fullName evidence="2">Uncharacterized protein</fullName>
    </submittedName>
</protein>
<evidence type="ECO:0000313" key="3">
    <source>
        <dbReference type="Proteomes" id="UP000785200"/>
    </source>
</evidence>
<feature type="chain" id="PRO_5040490014" evidence="1">
    <location>
        <begin position="18"/>
        <end position="143"/>
    </location>
</feature>
<organism evidence="2 3">
    <name type="scientific">Hyphodiscus hymeniophilus</name>
    <dbReference type="NCBI Taxonomy" id="353542"/>
    <lineage>
        <taxon>Eukaryota</taxon>
        <taxon>Fungi</taxon>
        <taxon>Dikarya</taxon>
        <taxon>Ascomycota</taxon>
        <taxon>Pezizomycotina</taxon>
        <taxon>Leotiomycetes</taxon>
        <taxon>Helotiales</taxon>
        <taxon>Hyphodiscaceae</taxon>
        <taxon>Hyphodiscus</taxon>
    </lineage>
</organism>
<dbReference type="OrthoDB" id="3466524at2759"/>
<feature type="signal peptide" evidence="1">
    <location>
        <begin position="1"/>
        <end position="17"/>
    </location>
</feature>